<name>A0A1H3IRK0_EUBBA</name>
<sequence length="75" mass="8478">MKNMIEHPDITAALATGYPRCAPTELPLCPVCGEACYTIYRRYDGEVVGCECCIDVASSTDWWEAIEEARRDRNF</sequence>
<evidence type="ECO:0000313" key="2">
    <source>
        <dbReference type="Proteomes" id="UP000199652"/>
    </source>
</evidence>
<dbReference type="Proteomes" id="UP000199652">
    <property type="component" value="Unassembled WGS sequence"/>
</dbReference>
<accession>A0A1H3IRK0</accession>
<gene>
    <name evidence="1" type="ORF">SAMN04488579_12450</name>
</gene>
<protein>
    <submittedName>
        <fullName evidence="1">Uncharacterized protein</fullName>
    </submittedName>
</protein>
<evidence type="ECO:0000313" key="1">
    <source>
        <dbReference type="EMBL" id="SDY30217.1"/>
    </source>
</evidence>
<reference evidence="2" key="1">
    <citation type="submission" date="2016-10" db="EMBL/GenBank/DDBJ databases">
        <authorList>
            <person name="Varghese N."/>
            <person name="Submissions S."/>
        </authorList>
    </citation>
    <scope>NUCLEOTIDE SEQUENCE [LARGE SCALE GENOMIC DNA]</scope>
    <source>
        <strain evidence="2">VPI 5359</strain>
    </source>
</reference>
<organism evidence="1 2">
    <name type="scientific">Eubacterium barkeri</name>
    <name type="common">Clostridium barkeri</name>
    <dbReference type="NCBI Taxonomy" id="1528"/>
    <lineage>
        <taxon>Bacteria</taxon>
        <taxon>Bacillati</taxon>
        <taxon>Bacillota</taxon>
        <taxon>Clostridia</taxon>
        <taxon>Eubacteriales</taxon>
        <taxon>Eubacteriaceae</taxon>
        <taxon>Eubacterium</taxon>
    </lineage>
</organism>
<dbReference type="STRING" id="1528.SAMN04488579_12450"/>
<keyword evidence="2" id="KW-1185">Reference proteome</keyword>
<dbReference type="AlphaFoldDB" id="A0A1H3IRK0"/>
<proteinExistence type="predicted"/>
<dbReference type="EMBL" id="FNOU01000024">
    <property type="protein sequence ID" value="SDY30217.1"/>
    <property type="molecule type" value="Genomic_DNA"/>
</dbReference>